<dbReference type="Proteomes" id="UP001294412">
    <property type="component" value="Unassembled WGS sequence"/>
</dbReference>
<evidence type="ECO:0000256" key="5">
    <source>
        <dbReference type="ARBA" id="ARBA00022679"/>
    </source>
</evidence>
<dbReference type="SUPFAM" id="SSF55874">
    <property type="entry name" value="ATPase domain of HSP90 chaperone/DNA topoisomerase II/histidine kinase"/>
    <property type="match status" value="1"/>
</dbReference>
<dbReference type="InterPro" id="IPR003594">
    <property type="entry name" value="HATPase_dom"/>
</dbReference>
<dbReference type="EMBL" id="JAXLPB010000004">
    <property type="protein sequence ID" value="MDY8110304.1"/>
    <property type="molecule type" value="Genomic_DNA"/>
</dbReference>
<comment type="subcellular location">
    <subcellularLocation>
        <location evidence="2">Membrane</location>
    </subcellularLocation>
</comment>
<evidence type="ECO:0000256" key="3">
    <source>
        <dbReference type="ARBA" id="ARBA00012438"/>
    </source>
</evidence>
<keyword evidence="9 10" id="KW-0472">Membrane</keyword>
<organism evidence="12 13">
    <name type="scientific">Fulvimarina uroteuthidis</name>
    <dbReference type="NCBI Taxonomy" id="3098149"/>
    <lineage>
        <taxon>Bacteria</taxon>
        <taxon>Pseudomonadati</taxon>
        <taxon>Pseudomonadota</taxon>
        <taxon>Alphaproteobacteria</taxon>
        <taxon>Hyphomicrobiales</taxon>
        <taxon>Aurantimonadaceae</taxon>
        <taxon>Fulvimarina</taxon>
    </lineage>
</organism>
<dbReference type="InterPro" id="IPR004358">
    <property type="entry name" value="Sig_transdc_His_kin-like_C"/>
</dbReference>
<evidence type="ECO:0000256" key="9">
    <source>
        <dbReference type="ARBA" id="ARBA00023136"/>
    </source>
</evidence>
<dbReference type="RefSeq" id="WP_322187808.1">
    <property type="nucleotide sequence ID" value="NZ_JAXLPB010000004.1"/>
</dbReference>
<dbReference type="PRINTS" id="PR00344">
    <property type="entry name" value="BCTRLSENSOR"/>
</dbReference>
<comment type="catalytic activity">
    <reaction evidence="1">
        <text>ATP + protein L-histidine = ADP + protein N-phospho-L-histidine.</text>
        <dbReference type="EC" id="2.7.13.3"/>
    </reaction>
</comment>
<dbReference type="Gene3D" id="1.10.287.130">
    <property type="match status" value="1"/>
</dbReference>
<dbReference type="SMART" id="SM00388">
    <property type="entry name" value="HisKA"/>
    <property type="match status" value="1"/>
</dbReference>
<feature type="domain" description="Histidine kinase" evidence="11">
    <location>
        <begin position="256"/>
        <end position="473"/>
    </location>
</feature>
<feature type="transmembrane region" description="Helical" evidence="10">
    <location>
        <begin position="173"/>
        <end position="196"/>
    </location>
</feature>
<keyword evidence="7 12" id="KW-0418">Kinase</keyword>
<dbReference type="InterPro" id="IPR005467">
    <property type="entry name" value="His_kinase_dom"/>
</dbReference>
<evidence type="ECO:0000256" key="2">
    <source>
        <dbReference type="ARBA" id="ARBA00004370"/>
    </source>
</evidence>
<dbReference type="SUPFAM" id="SSF47384">
    <property type="entry name" value="Homodimeric domain of signal transducing histidine kinase"/>
    <property type="match status" value="1"/>
</dbReference>
<keyword evidence="5 12" id="KW-0808">Transferase</keyword>
<reference evidence="12 13" key="1">
    <citation type="submission" date="2023-12" db="EMBL/GenBank/DDBJ databases">
        <title>Description of Novel Strain Fulvimarina sp. 2208YS6-2-32 isolated from Uroteuthis (Photololigo) edulis.</title>
        <authorList>
            <person name="Park J.-S."/>
        </authorList>
    </citation>
    <scope>NUCLEOTIDE SEQUENCE [LARGE SCALE GENOMIC DNA]</scope>
    <source>
        <strain evidence="12 13">2208YS6-2-32</strain>
    </source>
</reference>
<dbReference type="InterPro" id="IPR003661">
    <property type="entry name" value="HisK_dim/P_dom"/>
</dbReference>
<evidence type="ECO:0000313" key="12">
    <source>
        <dbReference type="EMBL" id="MDY8110304.1"/>
    </source>
</evidence>
<evidence type="ECO:0000256" key="4">
    <source>
        <dbReference type="ARBA" id="ARBA00022553"/>
    </source>
</evidence>
<protein>
    <recommendedName>
        <fullName evidence="3">histidine kinase</fullName>
        <ecNumber evidence="3">2.7.13.3</ecNumber>
    </recommendedName>
</protein>
<evidence type="ECO:0000256" key="6">
    <source>
        <dbReference type="ARBA" id="ARBA00022692"/>
    </source>
</evidence>
<keyword evidence="4" id="KW-0597">Phosphoprotein</keyword>
<evidence type="ECO:0000313" key="13">
    <source>
        <dbReference type="Proteomes" id="UP001294412"/>
    </source>
</evidence>
<dbReference type="InterPro" id="IPR013727">
    <property type="entry name" value="2CSK_N"/>
</dbReference>
<dbReference type="GO" id="GO:0004673">
    <property type="term" value="F:protein histidine kinase activity"/>
    <property type="evidence" value="ECO:0007669"/>
    <property type="project" value="UniProtKB-EC"/>
</dbReference>
<evidence type="ECO:0000256" key="10">
    <source>
        <dbReference type="SAM" id="Phobius"/>
    </source>
</evidence>
<dbReference type="Gene3D" id="3.30.565.10">
    <property type="entry name" value="Histidine kinase-like ATPase, C-terminal domain"/>
    <property type="match status" value="1"/>
</dbReference>
<evidence type="ECO:0000256" key="7">
    <source>
        <dbReference type="ARBA" id="ARBA00022777"/>
    </source>
</evidence>
<dbReference type="CDD" id="cd00082">
    <property type="entry name" value="HisKA"/>
    <property type="match status" value="1"/>
</dbReference>
<keyword evidence="13" id="KW-1185">Reference proteome</keyword>
<name>A0ABU5I669_9HYPH</name>
<evidence type="ECO:0000256" key="1">
    <source>
        <dbReference type="ARBA" id="ARBA00000085"/>
    </source>
</evidence>
<dbReference type="PROSITE" id="PS50109">
    <property type="entry name" value="HIS_KIN"/>
    <property type="match status" value="1"/>
</dbReference>
<dbReference type="InterPro" id="IPR036890">
    <property type="entry name" value="HATPase_C_sf"/>
</dbReference>
<dbReference type="InterPro" id="IPR050428">
    <property type="entry name" value="TCS_sensor_his_kinase"/>
</dbReference>
<evidence type="ECO:0000256" key="8">
    <source>
        <dbReference type="ARBA" id="ARBA00022989"/>
    </source>
</evidence>
<dbReference type="PANTHER" id="PTHR45436">
    <property type="entry name" value="SENSOR HISTIDINE KINASE YKOH"/>
    <property type="match status" value="1"/>
</dbReference>
<evidence type="ECO:0000259" key="11">
    <source>
        <dbReference type="PROSITE" id="PS50109"/>
    </source>
</evidence>
<keyword evidence="6 10" id="KW-0812">Transmembrane</keyword>
<dbReference type="PANTHER" id="PTHR45436:SF1">
    <property type="entry name" value="SENSOR PROTEIN QSEC"/>
    <property type="match status" value="1"/>
</dbReference>
<dbReference type="CDD" id="cd00075">
    <property type="entry name" value="HATPase"/>
    <property type="match status" value="1"/>
</dbReference>
<comment type="caution">
    <text evidence="12">The sequence shown here is derived from an EMBL/GenBank/DDBJ whole genome shotgun (WGS) entry which is preliminary data.</text>
</comment>
<feature type="transmembrane region" description="Helical" evidence="10">
    <location>
        <begin position="20"/>
        <end position="42"/>
    </location>
</feature>
<sequence>MSNPFDGFLPRRYSLRRRLLLVSFGAFIVLVTLLAVGIYTYARTAANETYDLLLRGAAISMLERITMVPGGVEIDLPPSAFEILALNDRDRVFYRVVDDRGQTLTGDADLPGDWIERSERPLQDPIFFDSDYSGELVRFVVNGRLLPGMGRPRWVGVQVGQSRMARNAMQTDLMLKGIVPLAALSLAGIVIARMGIGLAMRPLVGIERDIREREPLDLEPLRAEPPREIEGLIAAINGFMSRLGQSRKQAETFIADVAHQTRTSLAMLQTHLDAADRGGTVDIVQLQRARDQVRRTIRMTNQLLSHAMVIHRGGLDMFASVDLRDVILRLLEESVRGDGADGIEFGVDLPPDKRPAMIEGDAIAIREALRNMIDNAIRHGPLDNEITIGLEPVHEADGSVTAYELSVEDRGPGVPAGEKDKVLERFYSAGAGGGSGIGLAIVAAVATSHAGRLELHDAVPGGLKCVMCLPVTQRVGLSS</sequence>
<dbReference type="EC" id="2.7.13.3" evidence="3"/>
<dbReference type="SMART" id="SM00387">
    <property type="entry name" value="HATPase_c"/>
    <property type="match status" value="1"/>
</dbReference>
<gene>
    <name evidence="12" type="ORF">U0C82_14265</name>
</gene>
<dbReference type="Pfam" id="PF02518">
    <property type="entry name" value="HATPase_c"/>
    <property type="match status" value="1"/>
</dbReference>
<keyword evidence="8 10" id="KW-1133">Transmembrane helix</keyword>
<dbReference type="Pfam" id="PF08521">
    <property type="entry name" value="2CSK_N"/>
    <property type="match status" value="1"/>
</dbReference>
<dbReference type="InterPro" id="IPR036097">
    <property type="entry name" value="HisK_dim/P_sf"/>
</dbReference>
<accession>A0ABU5I669</accession>
<proteinExistence type="predicted"/>